<gene>
    <name evidence="3" type="primary">LOC120283032</name>
</gene>
<dbReference type="PANTHER" id="PTHR32378:SF10">
    <property type="entry name" value="GUANINE NUCLEOTIDE-BINDING PROTEIN SUBUNIT GAMMA 3"/>
    <property type="match status" value="1"/>
</dbReference>
<name>A0AB40D0J6_DIOCR</name>
<dbReference type="GeneID" id="120283032"/>
<feature type="coiled-coil region" evidence="1">
    <location>
        <begin position="15"/>
        <end position="42"/>
    </location>
</feature>
<accession>A0AB40D0J6</accession>
<protein>
    <submittedName>
        <fullName evidence="3">Guanine nucleotide-binding protein subunit gamma 3-like isoform X1</fullName>
    </submittedName>
</protein>
<organism evidence="2 3">
    <name type="scientific">Dioscorea cayennensis subsp. rotundata</name>
    <name type="common">White Guinea yam</name>
    <name type="synonym">Dioscorea rotundata</name>
    <dbReference type="NCBI Taxonomy" id="55577"/>
    <lineage>
        <taxon>Eukaryota</taxon>
        <taxon>Viridiplantae</taxon>
        <taxon>Streptophyta</taxon>
        <taxon>Embryophyta</taxon>
        <taxon>Tracheophyta</taxon>
        <taxon>Spermatophyta</taxon>
        <taxon>Magnoliopsida</taxon>
        <taxon>Liliopsida</taxon>
        <taxon>Dioscoreales</taxon>
        <taxon>Dioscoreaceae</taxon>
        <taxon>Dioscorea</taxon>
    </lineage>
</organism>
<dbReference type="PANTHER" id="PTHR32378">
    <property type="entry name" value="GUANINE NUCLEOTIDE-BINDING PROTEIN SUBUNIT GAMMA 3"/>
    <property type="match status" value="1"/>
</dbReference>
<dbReference type="Proteomes" id="UP001515500">
    <property type="component" value="Chromosome 18"/>
</dbReference>
<keyword evidence="1" id="KW-0175">Coiled coil</keyword>
<dbReference type="AlphaFoldDB" id="A0AB40D0J6"/>
<proteinExistence type="predicted"/>
<evidence type="ECO:0000256" key="1">
    <source>
        <dbReference type="SAM" id="Coils"/>
    </source>
</evidence>
<reference evidence="3" key="1">
    <citation type="submission" date="2025-08" db="UniProtKB">
        <authorList>
            <consortium name="RefSeq"/>
        </authorList>
    </citation>
    <scope>IDENTIFICATION</scope>
</reference>
<dbReference type="RefSeq" id="XP_039145793.1">
    <property type="nucleotide sequence ID" value="XM_039289859.1"/>
</dbReference>
<keyword evidence="2" id="KW-1185">Reference proteome</keyword>
<dbReference type="InterPro" id="IPR055305">
    <property type="entry name" value="GG3-like"/>
</dbReference>
<evidence type="ECO:0000313" key="3">
    <source>
        <dbReference type="RefSeq" id="XP_039145793.1"/>
    </source>
</evidence>
<sequence length="185" mass="20515">MAAPVPRSPPDVFGRHRLQAELQFMSREIGLLQEELKSLEEVQLQSASGCCKELDEYMMGMNPDPIVPVNERRSKSCGVFKWLSTILCFDFSCICCCGGHSASSESSNCKCNHIKNLIYCCHCGSPCSSNCCCPGFFRCRNCYNSLGIHCPEFSCGCVWSCSKFTEVRACCPGCRRTCCISQCIC</sequence>
<evidence type="ECO:0000313" key="2">
    <source>
        <dbReference type="Proteomes" id="UP001515500"/>
    </source>
</evidence>